<evidence type="ECO:0000259" key="4">
    <source>
        <dbReference type="PROSITE" id="PS50932"/>
    </source>
</evidence>
<dbReference type="Proteomes" id="UP000030853">
    <property type="component" value="Unassembled WGS sequence"/>
</dbReference>
<dbReference type="GO" id="GO:0003700">
    <property type="term" value="F:DNA-binding transcription factor activity"/>
    <property type="evidence" value="ECO:0007669"/>
    <property type="project" value="TreeGrafter"/>
</dbReference>
<feature type="domain" description="HTH lacI-type" evidence="4">
    <location>
        <begin position="4"/>
        <end position="46"/>
    </location>
</feature>
<dbReference type="EMBL" id="JTJJ01000057">
    <property type="protein sequence ID" value="KHJ67109.1"/>
    <property type="molecule type" value="Genomic_DNA"/>
</dbReference>
<dbReference type="SUPFAM" id="SSF47413">
    <property type="entry name" value="lambda repressor-like DNA-binding domains"/>
    <property type="match status" value="1"/>
</dbReference>
<dbReference type="GO" id="GO:0000976">
    <property type="term" value="F:transcription cis-regulatory region binding"/>
    <property type="evidence" value="ECO:0007669"/>
    <property type="project" value="TreeGrafter"/>
</dbReference>
<keyword evidence="1" id="KW-0805">Transcription regulation</keyword>
<evidence type="ECO:0000256" key="2">
    <source>
        <dbReference type="ARBA" id="ARBA00023125"/>
    </source>
</evidence>
<keyword evidence="2" id="KW-0238">DNA-binding</keyword>
<proteinExistence type="predicted"/>
<dbReference type="InterPro" id="IPR025997">
    <property type="entry name" value="SBP_2_dom"/>
</dbReference>
<accession>A0A0B1R3A4</accession>
<dbReference type="PANTHER" id="PTHR30146:SF152">
    <property type="entry name" value="TRANSCRIPTIONAL REGULATORY PROTEIN"/>
    <property type="match status" value="1"/>
</dbReference>
<organism evidence="5 6">
    <name type="scientific">Pantoea rodasii</name>
    <dbReference type="NCBI Taxonomy" id="1076549"/>
    <lineage>
        <taxon>Bacteria</taxon>
        <taxon>Pseudomonadati</taxon>
        <taxon>Pseudomonadota</taxon>
        <taxon>Gammaproteobacteria</taxon>
        <taxon>Enterobacterales</taxon>
        <taxon>Erwiniaceae</taxon>
        <taxon>Pantoea</taxon>
    </lineage>
</organism>
<dbReference type="CDD" id="cd06307">
    <property type="entry name" value="PBP1_sugar_binding"/>
    <property type="match status" value="1"/>
</dbReference>
<evidence type="ECO:0000313" key="6">
    <source>
        <dbReference type="Proteomes" id="UP000030853"/>
    </source>
</evidence>
<dbReference type="PANTHER" id="PTHR30146">
    <property type="entry name" value="LACI-RELATED TRANSCRIPTIONAL REPRESSOR"/>
    <property type="match status" value="1"/>
</dbReference>
<evidence type="ECO:0000313" key="5">
    <source>
        <dbReference type="EMBL" id="KHJ67109.1"/>
    </source>
</evidence>
<dbReference type="RefSeq" id="WP_039332912.1">
    <property type="nucleotide sequence ID" value="NZ_JTJJ01000057.1"/>
</dbReference>
<dbReference type="Gene3D" id="3.40.50.2300">
    <property type="match status" value="2"/>
</dbReference>
<dbReference type="InterPro" id="IPR028082">
    <property type="entry name" value="Peripla_BP_I"/>
</dbReference>
<dbReference type="SMART" id="SM00354">
    <property type="entry name" value="HTH_LACI"/>
    <property type="match status" value="1"/>
</dbReference>
<name>A0A0B1R3A4_9GAMM</name>
<dbReference type="Gene3D" id="1.10.260.40">
    <property type="entry name" value="lambda repressor-like DNA-binding domains"/>
    <property type="match status" value="1"/>
</dbReference>
<sequence>MAKFTLKQIAAQSGLSLATIDRALHKRGKVHPQTEHRIQQAIADLDLLRKTGLAQGRTLYFDIIMHTPNRFSELVREAFSSQISSFGAFRLQLRFHCQETMTVEEVDALLKKCALNSHGIILKATHDERLLPTLEQLSKQRIPVVTVVTDMPTSSRLRYIGMDNASAGKAAAFLMSKWLRADMAYIAAITGSEAFIGEQERIDGFVTGMAQFAPQHQVAVVAGGFGIDQQMYSCVSDFLTQHPEINAVYTVGGGNAGILRAFDEHNIKIETFIGHDLDRENRALMQAGRIDALIDHNLQLDAQHAFRALLEYHGFLPQREHVAPYSRINIITRFNMYS</sequence>
<dbReference type="Pfam" id="PF13407">
    <property type="entry name" value="Peripla_BP_4"/>
    <property type="match status" value="1"/>
</dbReference>
<dbReference type="InterPro" id="IPR000843">
    <property type="entry name" value="HTH_LacI"/>
</dbReference>
<reference evidence="5 6" key="1">
    <citation type="submission" date="2014-11" db="EMBL/GenBank/DDBJ databases">
        <title>Genome sequencing of Pantoea rodasii ND03.</title>
        <authorList>
            <person name="Muhamad Yunos N.Y."/>
            <person name="Chan K.-G."/>
        </authorList>
    </citation>
    <scope>NUCLEOTIDE SEQUENCE [LARGE SCALE GENOMIC DNA]</scope>
    <source>
        <strain evidence="5 6">ND03</strain>
    </source>
</reference>
<dbReference type="AlphaFoldDB" id="A0A0B1R3A4"/>
<dbReference type="GO" id="GO:0055085">
    <property type="term" value="P:transmembrane transport"/>
    <property type="evidence" value="ECO:0007669"/>
    <property type="project" value="UniProtKB-ARBA"/>
</dbReference>
<dbReference type="PROSITE" id="PS50932">
    <property type="entry name" value="HTH_LACI_2"/>
    <property type="match status" value="1"/>
</dbReference>
<keyword evidence="3" id="KW-0804">Transcription</keyword>
<evidence type="ECO:0000256" key="3">
    <source>
        <dbReference type="ARBA" id="ARBA00023163"/>
    </source>
</evidence>
<dbReference type="Pfam" id="PF00356">
    <property type="entry name" value="LacI"/>
    <property type="match status" value="1"/>
</dbReference>
<comment type="caution">
    <text evidence="5">The sequence shown here is derived from an EMBL/GenBank/DDBJ whole genome shotgun (WGS) entry which is preliminary data.</text>
</comment>
<evidence type="ECO:0000256" key="1">
    <source>
        <dbReference type="ARBA" id="ARBA00023015"/>
    </source>
</evidence>
<dbReference type="InterPro" id="IPR010982">
    <property type="entry name" value="Lambda_DNA-bd_dom_sf"/>
</dbReference>
<protein>
    <submittedName>
        <fullName evidence="5">Transcriptional regulator</fullName>
    </submittedName>
</protein>
<dbReference type="SUPFAM" id="SSF53822">
    <property type="entry name" value="Periplasmic binding protein-like I"/>
    <property type="match status" value="1"/>
</dbReference>
<gene>
    <name evidence="5" type="ORF">QU24_15890</name>
</gene>